<dbReference type="GO" id="GO:0005783">
    <property type="term" value="C:endoplasmic reticulum"/>
    <property type="evidence" value="ECO:0007669"/>
    <property type="project" value="TreeGrafter"/>
</dbReference>
<dbReference type="GO" id="GO:0016020">
    <property type="term" value="C:membrane"/>
    <property type="evidence" value="ECO:0007669"/>
    <property type="project" value="TreeGrafter"/>
</dbReference>
<dbReference type="SUPFAM" id="SSF56801">
    <property type="entry name" value="Acetyl-CoA synthetase-like"/>
    <property type="match status" value="1"/>
</dbReference>
<reference evidence="3" key="1">
    <citation type="submission" date="2015-07" db="EMBL/GenBank/DDBJ databases">
        <title>Adaptation to a free-living lifestyle via gene acquisitions in the diplomonad Trepomonas sp. PC1.</title>
        <authorList>
            <person name="Xu F."/>
            <person name="Jerlstrom-Hultqvist J."/>
            <person name="Kolisko M."/>
            <person name="Simpson A.G.B."/>
            <person name="Roger A.J."/>
            <person name="Svard S.G."/>
            <person name="Andersson J.O."/>
        </authorList>
    </citation>
    <scope>NUCLEOTIDE SEQUENCE</scope>
    <source>
        <strain evidence="3">PC1</strain>
    </source>
</reference>
<dbReference type="Gene3D" id="3.40.50.12780">
    <property type="entry name" value="N-terminal domain of ligase-like"/>
    <property type="match status" value="1"/>
</dbReference>
<accession>A0A146KCC6</accession>
<name>A0A146KCC6_9EUKA</name>
<dbReference type="PANTHER" id="PTHR43272">
    <property type="entry name" value="LONG-CHAIN-FATTY-ACID--COA LIGASE"/>
    <property type="match status" value="1"/>
</dbReference>
<dbReference type="PANTHER" id="PTHR43272:SF33">
    <property type="entry name" value="AMP-BINDING DOMAIN-CONTAINING PROTEIN-RELATED"/>
    <property type="match status" value="1"/>
</dbReference>
<feature type="non-terminal residue" evidence="3">
    <location>
        <position position="1"/>
    </location>
</feature>
<protein>
    <submittedName>
        <fullName evidence="3">Long chain fatty acid CoA ligase</fullName>
    </submittedName>
</protein>
<dbReference type="GO" id="GO:0005524">
    <property type="term" value="F:ATP binding"/>
    <property type="evidence" value="ECO:0007669"/>
    <property type="project" value="UniProtKB-KW"/>
</dbReference>
<dbReference type="GO" id="GO:0004467">
    <property type="term" value="F:long-chain fatty acid-CoA ligase activity"/>
    <property type="evidence" value="ECO:0007669"/>
    <property type="project" value="TreeGrafter"/>
</dbReference>
<keyword evidence="1" id="KW-0547">Nucleotide-binding</keyword>
<evidence type="ECO:0000313" key="3">
    <source>
        <dbReference type="EMBL" id="JAP93325.1"/>
    </source>
</evidence>
<proteinExistence type="predicted"/>
<evidence type="ECO:0000256" key="1">
    <source>
        <dbReference type="ARBA" id="ARBA00022741"/>
    </source>
</evidence>
<gene>
    <name evidence="3" type="ORF">TPC1_14439</name>
</gene>
<dbReference type="AlphaFoldDB" id="A0A146KCC6"/>
<feature type="non-terminal residue" evidence="3">
    <location>
        <position position="149"/>
    </location>
</feature>
<dbReference type="InterPro" id="IPR042099">
    <property type="entry name" value="ANL_N_sf"/>
</dbReference>
<organism evidence="3">
    <name type="scientific">Trepomonas sp. PC1</name>
    <dbReference type="NCBI Taxonomy" id="1076344"/>
    <lineage>
        <taxon>Eukaryota</taxon>
        <taxon>Metamonada</taxon>
        <taxon>Diplomonadida</taxon>
        <taxon>Hexamitidae</taxon>
        <taxon>Hexamitinae</taxon>
        <taxon>Trepomonas</taxon>
    </lineage>
</organism>
<dbReference type="EMBL" id="GDID01003281">
    <property type="protein sequence ID" value="JAP93325.1"/>
    <property type="molecule type" value="Transcribed_RNA"/>
</dbReference>
<evidence type="ECO:0000256" key="2">
    <source>
        <dbReference type="ARBA" id="ARBA00022840"/>
    </source>
</evidence>
<keyword evidence="3" id="KW-0436">Ligase</keyword>
<sequence>ETSCAGTVNFCGQDYNDASQLGFMNYLTEGQIVQSQSEFNLSDGVGELQIRGICVAKGYVGKQWGDIIGFTDENGWYSTGDLVRLNEDGSISYIRKISSVQKLQNGEFVDLERVEEALERDLLIQTAFLYAQANQIAPIAIINVNSALL</sequence>
<keyword evidence="2" id="KW-0067">ATP-binding</keyword>